<evidence type="ECO:0000256" key="3">
    <source>
        <dbReference type="ARBA" id="ARBA00022723"/>
    </source>
</evidence>
<gene>
    <name evidence="11" type="ORF">RFI_36278</name>
</gene>
<keyword evidence="9" id="KW-0812">Transmembrane</keyword>
<feature type="region of interest" description="Disordered" evidence="8">
    <location>
        <begin position="208"/>
        <end position="266"/>
    </location>
</feature>
<keyword evidence="5" id="KW-0408">Iron</keyword>
<keyword evidence="3" id="KW-0479">Metal-binding</keyword>
<dbReference type="PANTHER" id="PTHR11601">
    <property type="entry name" value="CYSTEINE DESULFURYLASE FAMILY MEMBER"/>
    <property type="match status" value="1"/>
</dbReference>
<dbReference type="Gene3D" id="3.40.640.10">
    <property type="entry name" value="Type I PLP-dependent aspartate aminotransferase-like (Major domain)"/>
    <property type="match status" value="1"/>
</dbReference>
<evidence type="ECO:0000313" key="11">
    <source>
        <dbReference type="EMBL" id="ETO01162.1"/>
    </source>
</evidence>
<proteinExistence type="inferred from homology"/>
<dbReference type="OrthoDB" id="10250117at2759"/>
<dbReference type="GO" id="GO:0051536">
    <property type="term" value="F:iron-sulfur cluster binding"/>
    <property type="evidence" value="ECO:0007669"/>
    <property type="project" value="UniProtKB-KW"/>
</dbReference>
<dbReference type="GO" id="GO:0046872">
    <property type="term" value="F:metal ion binding"/>
    <property type="evidence" value="ECO:0007669"/>
    <property type="project" value="UniProtKB-KW"/>
</dbReference>
<feature type="region of interest" description="Disordered" evidence="8">
    <location>
        <begin position="120"/>
        <end position="152"/>
    </location>
</feature>
<evidence type="ECO:0000256" key="6">
    <source>
        <dbReference type="ARBA" id="ARBA00023014"/>
    </source>
</evidence>
<keyword evidence="6" id="KW-0411">Iron-sulfur</keyword>
<reference evidence="11 12" key="1">
    <citation type="journal article" date="2013" name="Curr. Biol.">
        <title>The Genome of the Foraminiferan Reticulomyxa filosa.</title>
        <authorList>
            <person name="Glockner G."/>
            <person name="Hulsmann N."/>
            <person name="Schleicher M."/>
            <person name="Noegel A.A."/>
            <person name="Eichinger L."/>
            <person name="Gallinger C."/>
            <person name="Pawlowski J."/>
            <person name="Sierra R."/>
            <person name="Euteneuer U."/>
            <person name="Pillet L."/>
            <person name="Moustafa A."/>
            <person name="Platzer M."/>
            <person name="Groth M."/>
            <person name="Szafranski K."/>
            <person name="Schliwa M."/>
        </authorList>
    </citation>
    <scope>NUCLEOTIDE SEQUENCE [LARGE SCALE GENOMIC DNA]</scope>
</reference>
<dbReference type="InterPro" id="IPR000192">
    <property type="entry name" value="Aminotrans_V_dom"/>
</dbReference>
<evidence type="ECO:0000256" key="1">
    <source>
        <dbReference type="ARBA" id="ARBA00001933"/>
    </source>
</evidence>
<evidence type="ECO:0000256" key="2">
    <source>
        <dbReference type="ARBA" id="ARBA00006490"/>
    </source>
</evidence>
<evidence type="ECO:0000256" key="8">
    <source>
        <dbReference type="SAM" id="MobiDB-lite"/>
    </source>
</evidence>
<comment type="similarity">
    <text evidence="2">Belongs to the class-V pyridoxal-phosphate-dependent aminotransferase family. NifS/IscS subfamily.</text>
</comment>
<dbReference type="SUPFAM" id="SSF53383">
    <property type="entry name" value="PLP-dependent transferases"/>
    <property type="match status" value="1"/>
</dbReference>
<evidence type="ECO:0000259" key="10">
    <source>
        <dbReference type="Pfam" id="PF00266"/>
    </source>
</evidence>
<comment type="caution">
    <text evidence="11">The sequence shown here is derived from an EMBL/GenBank/DDBJ whole genome shotgun (WGS) entry which is preliminary data.</text>
</comment>
<dbReference type="InterPro" id="IPR015424">
    <property type="entry name" value="PyrdxlP-dep_Trfase"/>
</dbReference>
<dbReference type="PANTHER" id="PTHR11601:SF34">
    <property type="entry name" value="CYSTEINE DESULFURASE"/>
    <property type="match status" value="1"/>
</dbReference>
<feature type="compositionally biased region" description="Basic and acidic residues" evidence="8">
    <location>
        <begin position="120"/>
        <end position="145"/>
    </location>
</feature>
<feature type="compositionally biased region" description="Polar residues" evidence="8">
    <location>
        <begin position="227"/>
        <end position="239"/>
    </location>
</feature>
<dbReference type="Pfam" id="PF00266">
    <property type="entry name" value="Aminotran_5"/>
    <property type="match status" value="1"/>
</dbReference>
<evidence type="ECO:0000256" key="7">
    <source>
        <dbReference type="RuleBase" id="RU004504"/>
    </source>
</evidence>
<dbReference type="AlphaFoldDB" id="X6LJ26"/>
<feature type="transmembrane region" description="Helical" evidence="9">
    <location>
        <begin position="402"/>
        <end position="424"/>
    </location>
</feature>
<feature type="compositionally biased region" description="Low complexity" evidence="8">
    <location>
        <begin position="308"/>
        <end position="321"/>
    </location>
</feature>
<evidence type="ECO:0000256" key="5">
    <source>
        <dbReference type="ARBA" id="ARBA00023004"/>
    </source>
</evidence>
<keyword evidence="9" id="KW-0472">Membrane</keyword>
<keyword evidence="12" id="KW-1185">Reference proteome</keyword>
<dbReference type="InterPro" id="IPR020578">
    <property type="entry name" value="Aminotrans_V_PyrdxlP_BS"/>
</dbReference>
<evidence type="ECO:0000313" key="12">
    <source>
        <dbReference type="Proteomes" id="UP000023152"/>
    </source>
</evidence>
<sequence length="551" mass="62085">CVSRQNVLVLIETTTKESLGFHVLTLYDVPQEECFVGTQIVTFMLSYQNSDIARQVFESPQIQFAYLRNQPERTVSMQTLTAPLTEITTQLLAQSMILEESTQQEPNKLIEQELEMKEQKQVMEKVKKDDDENTAAEKKQRRNSDSDISPTTDVLVMGSAALQVMNKINDNDNDEMGLASQLSTAINIGCADSSPSQDDNHLERAQTIGVSDLSSKNKKTTLDVPQRVQTKNNSNNSEGKTAHLIRRASSPDGKKERNKANTLANQDEFTDNEFALFHENENEGLWKKFSLRKLSPLLHVTKQQSQPTMKTSTPTTTITATDRTRPHVASQVVSDNKPSGDRSRNEEDYGTPQPNLSSDNVRKDTLQPLTHAQDNKQLKPLGGYSNTIIEVKKDYMSIDNGYVFLLFISFMLFTNIYIYTYTYICPSLWCPRLGTINPICELVEVTKRYDKKIVFVTDTTQSIGKVRVHPHELGVDFLTIGGHKLYAPKGVGALFIKKGVQLQPFMHGAGQESGVRAGTENVPYIVGLGTACHLVKQFIFKFFFFFFFLYD</sequence>
<keyword evidence="9" id="KW-1133">Transmembrane helix</keyword>
<keyword evidence="4" id="KW-0663">Pyridoxal phosphate</keyword>
<comment type="cofactor">
    <cofactor evidence="1 7">
        <name>pyridoxal 5'-phosphate</name>
        <dbReference type="ChEBI" id="CHEBI:597326"/>
    </cofactor>
</comment>
<dbReference type="Proteomes" id="UP000023152">
    <property type="component" value="Unassembled WGS sequence"/>
</dbReference>
<protein>
    <recommendedName>
        <fullName evidence="10">Aminotransferase class V domain-containing protein</fullName>
    </recommendedName>
</protein>
<feature type="non-terminal residue" evidence="11">
    <location>
        <position position="1"/>
    </location>
</feature>
<name>X6LJ26_RETFI</name>
<dbReference type="InterPro" id="IPR015421">
    <property type="entry name" value="PyrdxlP-dep_Trfase_major"/>
</dbReference>
<evidence type="ECO:0000256" key="9">
    <source>
        <dbReference type="SAM" id="Phobius"/>
    </source>
</evidence>
<feature type="domain" description="Aminotransferase class V" evidence="10">
    <location>
        <begin position="433"/>
        <end position="538"/>
    </location>
</feature>
<accession>X6LJ26</accession>
<dbReference type="EMBL" id="ASPP01039037">
    <property type="protein sequence ID" value="ETO01162.1"/>
    <property type="molecule type" value="Genomic_DNA"/>
</dbReference>
<feature type="region of interest" description="Disordered" evidence="8">
    <location>
        <begin position="301"/>
        <end position="361"/>
    </location>
</feature>
<dbReference type="PROSITE" id="PS00595">
    <property type="entry name" value="AA_TRANSFER_CLASS_5"/>
    <property type="match status" value="1"/>
</dbReference>
<evidence type="ECO:0000256" key="4">
    <source>
        <dbReference type="ARBA" id="ARBA00022898"/>
    </source>
</evidence>
<feature type="compositionally biased region" description="Basic and acidic residues" evidence="8">
    <location>
        <begin position="338"/>
        <end position="347"/>
    </location>
</feature>
<organism evidence="11 12">
    <name type="scientific">Reticulomyxa filosa</name>
    <dbReference type="NCBI Taxonomy" id="46433"/>
    <lineage>
        <taxon>Eukaryota</taxon>
        <taxon>Sar</taxon>
        <taxon>Rhizaria</taxon>
        <taxon>Retaria</taxon>
        <taxon>Foraminifera</taxon>
        <taxon>Monothalamids</taxon>
        <taxon>Reticulomyxidae</taxon>
        <taxon>Reticulomyxa</taxon>
    </lineage>
</organism>